<feature type="compositionally biased region" description="Basic residues" evidence="1">
    <location>
        <begin position="80"/>
        <end position="91"/>
    </location>
</feature>
<accession>A0AA38G790</accession>
<gene>
    <name evidence="2" type="ORF">KI387_019945</name>
</gene>
<feature type="non-terminal residue" evidence="2">
    <location>
        <position position="105"/>
    </location>
</feature>
<dbReference type="AlphaFoldDB" id="A0AA38G790"/>
<protein>
    <submittedName>
        <fullName evidence="2">Uncharacterized protein</fullName>
    </submittedName>
</protein>
<feature type="compositionally biased region" description="Basic and acidic residues" evidence="1">
    <location>
        <begin position="69"/>
        <end position="78"/>
    </location>
</feature>
<dbReference type="Proteomes" id="UP000824469">
    <property type="component" value="Unassembled WGS sequence"/>
</dbReference>
<dbReference type="EMBL" id="JAHRHJ020000004">
    <property type="protein sequence ID" value="KAH9318176.1"/>
    <property type="molecule type" value="Genomic_DNA"/>
</dbReference>
<name>A0AA38G790_TAXCH</name>
<proteinExistence type="predicted"/>
<comment type="caution">
    <text evidence="2">The sequence shown here is derived from an EMBL/GenBank/DDBJ whole genome shotgun (WGS) entry which is preliminary data.</text>
</comment>
<sequence>WARKNHEKWLSPSPRNNRDVRDIWARIGRKAARQSAEQRNIRAVRMRGRAKAGSAEGEENRLTTLGHLGQEDAKDVNRPVRPKRGTLRTKHLGPFGCVRTWKAEF</sequence>
<evidence type="ECO:0000313" key="3">
    <source>
        <dbReference type="Proteomes" id="UP000824469"/>
    </source>
</evidence>
<evidence type="ECO:0000313" key="2">
    <source>
        <dbReference type="EMBL" id="KAH9318176.1"/>
    </source>
</evidence>
<keyword evidence="3" id="KW-1185">Reference proteome</keyword>
<organism evidence="2 3">
    <name type="scientific">Taxus chinensis</name>
    <name type="common">Chinese yew</name>
    <name type="synonym">Taxus wallichiana var. chinensis</name>
    <dbReference type="NCBI Taxonomy" id="29808"/>
    <lineage>
        <taxon>Eukaryota</taxon>
        <taxon>Viridiplantae</taxon>
        <taxon>Streptophyta</taxon>
        <taxon>Embryophyta</taxon>
        <taxon>Tracheophyta</taxon>
        <taxon>Spermatophyta</taxon>
        <taxon>Pinopsida</taxon>
        <taxon>Pinidae</taxon>
        <taxon>Conifers II</taxon>
        <taxon>Cupressales</taxon>
        <taxon>Taxaceae</taxon>
        <taxon>Taxus</taxon>
    </lineage>
</organism>
<reference evidence="2 3" key="1">
    <citation type="journal article" date="2021" name="Nat. Plants">
        <title>The Taxus genome provides insights into paclitaxel biosynthesis.</title>
        <authorList>
            <person name="Xiong X."/>
            <person name="Gou J."/>
            <person name="Liao Q."/>
            <person name="Li Y."/>
            <person name="Zhou Q."/>
            <person name="Bi G."/>
            <person name="Li C."/>
            <person name="Du R."/>
            <person name="Wang X."/>
            <person name="Sun T."/>
            <person name="Guo L."/>
            <person name="Liang H."/>
            <person name="Lu P."/>
            <person name="Wu Y."/>
            <person name="Zhang Z."/>
            <person name="Ro D.K."/>
            <person name="Shang Y."/>
            <person name="Huang S."/>
            <person name="Yan J."/>
        </authorList>
    </citation>
    <scope>NUCLEOTIDE SEQUENCE [LARGE SCALE GENOMIC DNA]</scope>
    <source>
        <strain evidence="2">Ta-2019</strain>
    </source>
</reference>
<feature type="region of interest" description="Disordered" evidence="1">
    <location>
        <begin position="48"/>
        <end position="91"/>
    </location>
</feature>
<evidence type="ECO:0000256" key="1">
    <source>
        <dbReference type="SAM" id="MobiDB-lite"/>
    </source>
</evidence>
<feature type="non-terminal residue" evidence="2">
    <location>
        <position position="1"/>
    </location>
</feature>